<dbReference type="InterPro" id="IPR050327">
    <property type="entry name" value="Proton-linked_MCT"/>
</dbReference>
<feature type="transmembrane region" description="Helical" evidence="4">
    <location>
        <begin position="202"/>
        <end position="221"/>
    </location>
</feature>
<dbReference type="InterPro" id="IPR011701">
    <property type="entry name" value="MFS"/>
</dbReference>
<feature type="transmembrane region" description="Helical" evidence="4">
    <location>
        <begin position="396"/>
        <end position="419"/>
    </location>
</feature>
<protein>
    <submittedName>
        <fullName evidence="6">MFS transporter</fullName>
    </submittedName>
</protein>
<keyword evidence="7" id="KW-1185">Reference proteome</keyword>
<dbReference type="Proteomes" id="UP000727907">
    <property type="component" value="Unassembled WGS sequence"/>
</dbReference>
<feature type="domain" description="Major facilitator superfamily (MFS) profile" evidence="5">
    <location>
        <begin position="45"/>
        <end position="451"/>
    </location>
</feature>
<evidence type="ECO:0000256" key="2">
    <source>
        <dbReference type="ARBA" id="ARBA00022989"/>
    </source>
</evidence>
<feature type="transmembrane region" description="Helical" evidence="4">
    <location>
        <begin position="361"/>
        <end position="384"/>
    </location>
</feature>
<sequence>MDRLRPPVCHNATGETDRGVLVPSPSLPPRPASFAARLPFFFGWVIIAIAFLTVAVSVTTRTAFSLMFPPIVDEFGWDRGLAAGAFSFGFLVSAVISPVVGRTMDRRGPRFVIEIGVVLTVAGLLGATVIDAPWQLYATLGVLVGAGANCMSFSVQSQYLPNWFVRRRALATGIAFSGVGVGAILILPWLQTIILKDGWRSACWALGLMTLFVLLPLNLFVTKRPQDLGLLPDGAKEAGSAAARRAAAIVDPRWAAVEWTVARAVRTHRFWWLCIGFFSTGYAWYAVQVHQTKYLVEIGFSPMQSAWALGLVAMVGIPGQILLGALSDRIGREIVWTIAGTGFVICYGALLALAGGPSQPLLYLMVLSQGVLGYSFTSLMGSVVAEIFEGPHFGSIFSIIMVSLLAGGAAGPWITGVLYDMEGSYRAAFVVALGFSALGAVSIWFASPGKVRMVAGRARV</sequence>
<gene>
    <name evidence="6" type="ORF">KQ910_21960</name>
</gene>
<evidence type="ECO:0000259" key="5">
    <source>
        <dbReference type="PROSITE" id="PS50850"/>
    </source>
</evidence>
<dbReference type="Pfam" id="PF07690">
    <property type="entry name" value="MFS_1"/>
    <property type="match status" value="1"/>
</dbReference>
<evidence type="ECO:0000313" key="7">
    <source>
        <dbReference type="Proteomes" id="UP000727907"/>
    </source>
</evidence>
<dbReference type="PANTHER" id="PTHR11360">
    <property type="entry name" value="MONOCARBOXYLATE TRANSPORTER"/>
    <property type="match status" value="1"/>
</dbReference>
<feature type="transmembrane region" description="Helical" evidence="4">
    <location>
        <begin position="40"/>
        <end position="60"/>
    </location>
</feature>
<feature type="transmembrane region" description="Helical" evidence="4">
    <location>
        <begin position="169"/>
        <end position="190"/>
    </location>
</feature>
<keyword evidence="2 4" id="KW-1133">Transmembrane helix</keyword>
<feature type="transmembrane region" description="Helical" evidence="4">
    <location>
        <begin position="425"/>
        <end position="447"/>
    </location>
</feature>
<comment type="caution">
    <text evidence="6">The sequence shown here is derived from an EMBL/GenBank/DDBJ whole genome shotgun (WGS) entry which is preliminary data.</text>
</comment>
<feature type="transmembrane region" description="Helical" evidence="4">
    <location>
        <begin position="111"/>
        <end position="130"/>
    </location>
</feature>
<feature type="transmembrane region" description="Helical" evidence="4">
    <location>
        <begin position="270"/>
        <end position="287"/>
    </location>
</feature>
<evidence type="ECO:0000313" key="6">
    <source>
        <dbReference type="EMBL" id="MBU8876455.1"/>
    </source>
</evidence>
<feature type="transmembrane region" description="Helical" evidence="4">
    <location>
        <begin position="136"/>
        <end position="157"/>
    </location>
</feature>
<organism evidence="6 7">
    <name type="scientific">Reyranella humidisoli</name>
    <dbReference type="NCBI Taxonomy" id="2849149"/>
    <lineage>
        <taxon>Bacteria</taxon>
        <taxon>Pseudomonadati</taxon>
        <taxon>Pseudomonadota</taxon>
        <taxon>Alphaproteobacteria</taxon>
        <taxon>Hyphomicrobiales</taxon>
        <taxon>Reyranellaceae</taxon>
        <taxon>Reyranella</taxon>
    </lineage>
</organism>
<dbReference type="InterPro" id="IPR020846">
    <property type="entry name" value="MFS_dom"/>
</dbReference>
<evidence type="ECO:0000256" key="1">
    <source>
        <dbReference type="ARBA" id="ARBA00022692"/>
    </source>
</evidence>
<proteinExistence type="predicted"/>
<dbReference type="PROSITE" id="PS50850">
    <property type="entry name" value="MFS"/>
    <property type="match status" value="1"/>
</dbReference>
<evidence type="ECO:0000256" key="3">
    <source>
        <dbReference type="ARBA" id="ARBA00023136"/>
    </source>
</evidence>
<dbReference type="CDD" id="cd17355">
    <property type="entry name" value="MFS_YcxA_like"/>
    <property type="match status" value="1"/>
</dbReference>
<dbReference type="EMBL" id="JAHOPB010000002">
    <property type="protein sequence ID" value="MBU8876455.1"/>
    <property type="molecule type" value="Genomic_DNA"/>
</dbReference>
<evidence type="ECO:0000256" key="4">
    <source>
        <dbReference type="SAM" id="Phobius"/>
    </source>
</evidence>
<dbReference type="PANTHER" id="PTHR11360:SF284">
    <property type="entry name" value="EG:103B4.3 PROTEIN-RELATED"/>
    <property type="match status" value="1"/>
</dbReference>
<feature type="transmembrane region" description="Helical" evidence="4">
    <location>
        <begin position="334"/>
        <end position="355"/>
    </location>
</feature>
<feature type="transmembrane region" description="Helical" evidence="4">
    <location>
        <begin position="307"/>
        <end position="327"/>
    </location>
</feature>
<reference evidence="6 7" key="1">
    <citation type="submission" date="2021-06" db="EMBL/GenBank/DDBJ databases">
        <authorList>
            <person name="Lee D.H."/>
        </authorList>
    </citation>
    <scope>NUCLEOTIDE SEQUENCE [LARGE SCALE GENOMIC DNA]</scope>
    <source>
        <strain evidence="6 7">MMS21-HV4-11</strain>
    </source>
</reference>
<accession>A0ABS6IR02</accession>
<keyword evidence="3 4" id="KW-0472">Membrane</keyword>
<feature type="transmembrane region" description="Helical" evidence="4">
    <location>
        <begin position="80"/>
        <end position="99"/>
    </location>
</feature>
<keyword evidence="1 4" id="KW-0812">Transmembrane</keyword>
<name>A0ABS6IR02_9HYPH</name>